<dbReference type="Pfam" id="PF19263">
    <property type="entry name" value="DUF5906"/>
    <property type="match status" value="1"/>
</dbReference>
<evidence type="ECO:0000256" key="3">
    <source>
        <dbReference type="ARBA" id="ARBA00022840"/>
    </source>
</evidence>
<gene>
    <name evidence="5" type="ORF">G5A70_04215</name>
</gene>
<sequence>MGWKGNKEVFKGYATGDGKNPTMKVKDAKLLSWEQIEGNHSFGAILNKDYVDISFDSDELSQKFWDMAEQNNWNCLILENPNNGHIHSYWKDTHHRIEKGGKDKKLAVGLIADIHSGSTYIPLKVDGVDRFPPSFEPSQVDEVPDELLPVNTQIDLMDLSEGDGRNDSLFRYILVLQGAGMEEDTIRRVLKNANEFILSDALSQDELDVILRDEAFEKPVFYNGKTFMHDKFGDYMMKKHYIKRINGQLHCYRDGIYMTGGKYIENLMTDEIRNIKANQRTEVLKYIEVRIPDSEDVLMQENLIAFRNGILNIKTDELLPFSPEYIVTNKIPWDYNPEAYSELCDKTLDKISCNDKEIRALLEECAGYCLYRKNKLQKSFILTGSGSNGKSTYLEALKCMLGRQNYSALDLAELDDKFSTVMLAGKLANIGDDISDEFLKGKTLSVFKKIVSANDIKAENKGQDAFTFKPYTKLLFSANNIPRIKVQGFEAIKRRILIIPFNAKFSKDDDDYNPDIEDDLKTSSSMEYLISIALKGLKRALYNKQFTEASKVKNEVEQFEKDNNPILGWLESLEESEDDLISYLCRNSVAELYLQFEIFCQNNGFEVVKKKTFLNDLKKRFNLYSDRMKTMVNGQRPTMLYPIAM</sequence>
<dbReference type="Gene3D" id="3.40.50.300">
    <property type="entry name" value="P-loop containing nucleotide triphosphate hydrolases"/>
    <property type="match status" value="1"/>
</dbReference>
<dbReference type="PANTHER" id="PTHR35372:SF2">
    <property type="entry name" value="SF3 HELICASE DOMAIN-CONTAINING PROTEIN"/>
    <property type="match status" value="1"/>
</dbReference>
<reference evidence="5 6" key="1">
    <citation type="journal article" date="2020" name="Cell Host Microbe">
        <title>Functional and Genomic Variation between Human-Derived Isolates of Lachnospiraceae Reveals Inter- and Intra-Species Diversity.</title>
        <authorList>
            <person name="Sorbara M.T."/>
            <person name="Littmann E.R."/>
            <person name="Fontana E."/>
            <person name="Moody T.U."/>
            <person name="Kohout C.E."/>
            <person name="Gjonbalaj M."/>
            <person name="Eaton V."/>
            <person name="Seok R."/>
            <person name="Leiner I.M."/>
            <person name="Pamer E.G."/>
        </authorList>
    </citation>
    <scope>NUCLEOTIDE SEQUENCE [LARGE SCALE GENOMIC DNA]</scope>
    <source>
        <strain evidence="5 6">MSK.15.26</strain>
    </source>
</reference>
<dbReference type="RefSeq" id="WP_173748343.1">
    <property type="nucleotide sequence ID" value="NZ_JAAITA010000003.1"/>
</dbReference>
<dbReference type="Pfam" id="PF08706">
    <property type="entry name" value="D5_N"/>
    <property type="match status" value="1"/>
</dbReference>
<evidence type="ECO:0000256" key="1">
    <source>
        <dbReference type="ARBA" id="ARBA00022741"/>
    </source>
</evidence>
<organism evidence="5 6">
    <name type="scientific">Blautia hansenii</name>
    <name type="common">Ruminococcus hansenii</name>
    <dbReference type="NCBI Taxonomy" id="1322"/>
    <lineage>
        <taxon>Bacteria</taxon>
        <taxon>Bacillati</taxon>
        <taxon>Bacillota</taxon>
        <taxon>Clostridia</taxon>
        <taxon>Lachnospirales</taxon>
        <taxon>Lachnospiraceae</taxon>
        <taxon>Blautia</taxon>
    </lineage>
</organism>
<feature type="domain" description="SF3 helicase" evidence="4">
    <location>
        <begin position="357"/>
        <end position="514"/>
    </location>
</feature>
<evidence type="ECO:0000313" key="6">
    <source>
        <dbReference type="Proteomes" id="UP000822142"/>
    </source>
</evidence>
<protein>
    <submittedName>
        <fullName evidence="5">DNA primase</fullName>
    </submittedName>
</protein>
<dbReference type="Proteomes" id="UP000822142">
    <property type="component" value="Unassembled WGS sequence"/>
</dbReference>
<dbReference type="InterPro" id="IPR014015">
    <property type="entry name" value="Helicase_SF3_DNA-vir"/>
</dbReference>
<dbReference type="PANTHER" id="PTHR35372">
    <property type="entry name" value="ATP BINDING PROTEIN-RELATED"/>
    <property type="match status" value="1"/>
</dbReference>
<comment type="caution">
    <text evidence="5">The sequence shown here is derived from an EMBL/GenBank/DDBJ whole genome shotgun (WGS) entry which is preliminary data.</text>
</comment>
<dbReference type="SUPFAM" id="SSF52540">
    <property type="entry name" value="P-loop containing nucleoside triphosphate hydrolases"/>
    <property type="match status" value="1"/>
</dbReference>
<dbReference type="InterPro" id="IPR014818">
    <property type="entry name" value="Phage/plasmid_primase_P4_C"/>
</dbReference>
<keyword evidence="3" id="KW-0067">ATP-binding</keyword>
<dbReference type="InterPro" id="IPR027417">
    <property type="entry name" value="P-loop_NTPase"/>
</dbReference>
<dbReference type="InterPro" id="IPR045455">
    <property type="entry name" value="NrS-1_pol-like_helicase"/>
</dbReference>
<evidence type="ECO:0000256" key="2">
    <source>
        <dbReference type="ARBA" id="ARBA00022801"/>
    </source>
</evidence>
<accession>A0ABX2I4L4</accession>
<evidence type="ECO:0000259" key="4">
    <source>
        <dbReference type="PROSITE" id="PS51206"/>
    </source>
</evidence>
<dbReference type="NCBIfam" id="TIGR01613">
    <property type="entry name" value="primase_Cterm"/>
    <property type="match status" value="1"/>
</dbReference>
<dbReference type="EMBL" id="JAAITA010000003">
    <property type="protein sequence ID" value="NSJ85397.1"/>
    <property type="molecule type" value="Genomic_DNA"/>
</dbReference>
<keyword evidence="1" id="KW-0547">Nucleotide-binding</keyword>
<keyword evidence="2" id="KW-0378">Hydrolase</keyword>
<dbReference type="SMART" id="SM00885">
    <property type="entry name" value="D5_N"/>
    <property type="match status" value="1"/>
</dbReference>
<name>A0ABX2I4L4_BLAHA</name>
<evidence type="ECO:0000313" key="5">
    <source>
        <dbReference type="EMBL" id="NSJ85397.1"/>
    </source>
</evidence>
<dbReference type="InterPro" id="IPR051620">
    <property type="entry name" value="ORF904-like_C"/>
</dbReference>
<dbReference type="InterPro" id="IPR006500">
    <property type="entry name" value="Helicase_put_C_phage/plasmid"/>
</dbReference>
<proteinExistence type="predicted"/>
<dbReference type="PROSITE" id="PS51206">
    <property type="entry name" value="SF3_HELICASE_1"/>
    <property type="match status" value="1"/>
</dbReference>
<keyword evidence="6" id="KW-1185">Reference proteome</keyword>